<dbReference type="KEGG" id="arca:HC352_01160"/>
<dbReference type="SUPFAM" id="SSF53686">
    <property type="entry name" value="Tryptophan synthase beta subunit-like PLP-dependent enzymes"/>
    <property type="match status" value="1"/>
</dbReference>
<dbReference type="UniPathway" id="UPA00035">
    <property type="reaction ID" value="UER00044"/>
</dbReference>
<dbReference type="EC" id="4.2.1.20" evidence="11"/>
<comment type="cofactor">
    <cofactor evidence="1 11">
        <name>pyridoxal 5'-phosphate</name>
        <dbReference type="ChEBI" id="CHEBI:597326"/>
    </cofactor>
</comment>
<gene>
    <name evidence="11 13" type="primary">trpB</name>
    <name evidence="13" type="ORF">HC352_01160</name>
</gene>
<dbReference type="Pfam" id="PF00291">
    <property type="entry name" value="PALP"/>
    <property type="match status" value="1"/>
</dbReference>
<evidence type="ECO:0000313" key="14">
    <source>
        <dbReference type="Proteomes" id="UP000502298"/>
    </source>
</evidence>
<evidence type="ECO:0000256" key="4">
    <source>
        <dbReference type="ARBA" id="ARBA00011270"/>
    </source>
</evidence>
<dbReference type="GO" id="GO:0005737">
    <property type="term" value="C:cytoplasm"/>
    <property type="evidence" value="ECO:0007669"/>
    <property type="project" value="TreeGrafter"/>
</dbReference>
<proteinExistence type="inferred from homology"/>
<evidence type="ECO:0000256" key="5">
    <source>
        <dbReference type="ARBA" id="ARBA00022605"/>
    </source>
</evidence>
<dbReference type="Proteomes" id="UP000502298">
    <property type="component" value="Chromosome"/>
</dbReference>
<evidence type="ECO:0000256" key="10">
    <source>
        <dbReference type="ARBA" id="ARBA00049047"/>
    </source>
</evidence>
<protein>
    <recommendedName>
        <fullName evidence="11">Tryptophan synthase beta chain</fullName>
        <ecNumber evidence="11">4.2.1.20</ecNumber>
    </recommendedName>
</protein>
<feature type="modified residue" description="N6-(pyridoxal phosphate)lysine" evidence="11">
    <location>
        <position position="95"/>
    </location>
</feature>
<dbReference type="RefSeq" id="WP_168917204.1">
    <property type="nucleotide sequence ID" value="NZ_CP050804.1"/>
</dbReference>
<evidence type="ECO:0000256" key="2">
    <source>
        <dbReference type="ARBA" id="ARBA00004733"/>
    </source>
</evidence>
<sequence>MSRPTLIDAYFGQFGGQYVPDQLLPVLDQLERAYVDALADPSFYRELDELRENYLGRPTPITECANLSRYVEGKSGCNVRIFLKREDLVHGGAHKGNQVLAQALIAKHLGKTRLVAETGAGQHGTATAMIAALMGMECTIYMGAKDVARQQPNVLRMRMMGANVVPVRGDAGSMSNAIDVALQDWVDNMDTTHYLLGSACGPHPFPTLVKEFQAVISRESRAQMMKRIGRLPDVVVAAVGGGSNAIGAFADYLTDKPGNKEVALVGVEPAGEGLDSGKHGAPLERGRIGILHGSKSYVLLGESGVVENSYSISAGLDYPGVGPEHAYLMDSGRAQYVGITDVEALQAFRLLSRYEGIIPALESAHAFAYALKLAQSDENMSVDGGELAILVNLSGRGDKDVEYVHNILGDLLYDDPLASPVTDPQVAKVLAQMTAESNAREGI</sequence>
<organism evidence="13 14">
    <name type="scientific">Arcanobacterium buesumense</name>
    <dbReference type="NCBI Taxonomy" id="2722751"/>
    <lineage>
        <taxon>Bacteria</taxon>
        <taxon>Bacillati</taxon>
        <taxon>Actinomycetota</taxon>
        <taxon>Actinomycetes</taxon>
        <taxon>Actinomycetales</taxon>
        <taxon>Actinomycetaceae</taxon>
        <taxon>Arcanobacterium</taxon>
    </lineage>
</organism>
<dbReference type="PIRSF" id="PIRSF001413">
    <property type="entry name" value="Trp_syn_beta"/>
    <property type="match status" value="1"/>
</dbReference>
<keyword evidence="6 11" id="KW-0822">Tryptophan biosynthesis</keyword>
<evidence type="ECO:0000256" key="3">
    <source>
        <dbReference type="ARBA" id="ARBA00009982"/>
    </source>
</evidence>
<keyword evidence="5 11" id="KW-0028">Amino-acid biosynthesis</keyword>
<dbReference type="PROSITE" id="PS00168">
    <property type="entry name" value="TRP_SYNTHASE_BETA"/>
    <property type="match status" value="1"/>
</dbReference>
<dbReference type="FunFam" id="3.40.50.1100:FF:000004">
    <property type="entry name" value="Tryptophan synthase beta chain"/>
    <property type="match status" value="1"/>
</dbReference>
<comment type="similarity">
    <text evidence="3 11">Belongs to the TrpB family.</text>
</comment>
<name>A0A6H2EKR6_9ACTO</name>
<comment type="function">
    <text evidence="11">The beta subunit is responsible for the synthesis of L-tryptophan from indole and L-serine.</text>
</comment>
<dbReference type="EMBL" id="CP050804">
    <property type="protein sequence ID" value="QJC21262.1"/>
    <property type="molecule type" value="Genomic_DNA"/>
</dbReference>
<evidence type="ECO:0000256" key="1">
    <source>
        <dbReference type="ARBA" id="ARBA00001933"/>
    </source>
</evidence>
<dbReference type="InterPro" id="IPR006654">
    <property type="entry name" value="Trp_synth_beta"/>
</dbReference>
<dbReference type="Gene3D" id="3.40.50.1100">
    <property type="match status" value="2"/>
</dbReference>
<dbReference type="PANTHER" id="PTHR48077:SF3">
    <property type="entry name" value="TRYPTOPHAN SYNTHASE"/>
    <property type="match status" value="1"/>
</dbReference>
<accession>A0A6H2EKR6</accession>
<comment type="subunit">
    <text evidence="4 11">Tetramer of two alpha and two beta chains.</text>
</comment>
<dbReference type="InterPro" id="IPR006653">
    <property type="entry name" value="Trp_synth_b_CS"/>
</dbReference>
<keyword evidence="9 11" id="KW-0456">Lyase</keyword>
<dbReference type="InterPro" id="IPR023026">
    <property type="entry name" value="Trp_synth_beta/beta-like"/>
</dbReference>
<comment type="catalytic activity">
    <reaction evidence="10 11">
        <text>(1S,2R)-1-C-(indol-3-yl)glycerol 3-phosphate + L-serine = D-glyceraldehyde 3-phosphate + L-tryptophan + H2O</text>
        <dbReference type="Rhea" id="RHEA:10532"/>
        <dbReference type="ChEBI" id="CHEBI:15377"/>
        <dbReference type="ChEBI" id="CHEBI:33384"/>
        <dbReference type="ChEBI" id="CHEBI:57912"/>
        <dbReference type="ChEBI" id="CHEBI:58866"/>
        <dbReference type="ChEBI" id="CHEBI:59776"/>
        <dbReference type="EC" id="4.2.1.20"/>
    </reaction>
</comment>
<dbReference type="GO" id="GO:0004834">
    <property type="term" value="F:tryptophan synthase activity"/>
    <property type="evidence" value="ECO:0007669"/>
    <property type="project" value="UniProtKB-UniRule"/>
</dbReference>
<evidence type="ECO:0000259" key="12">
    <source>
        <dbReference type="Pfam" id="PF00291"/>
    </source>
</evidence>
<dbReference type="InterPro" id="IPR036052">
    <property type="entry name" value="TrpB-like_PALP_sf"/>
</dbReference>
<dbReference type="InterPro" id="IPR001926">
    <property type="entry name" value="TrpB-like_PALP"/>
</dbReference>
<dbReference type="AlphaFoldDB" id="A0A6H2EKR6"/>
<evidence type="ECO:0000256" key="6">
    <source>
        <dbReference type="ARBA" id="ARBA00022822"/>
    </source>
</evidence>
<evidence type="ECO:0000256" key="8">
    <source>
        <dbReference type="ARBA" id="ARBA00023141"/>
    </source>
</evidence>
<reference evidence="13 14" key="1">
    <citation type="submission" date="2020-03" db="EMBL/GenBank/DDBJ databases">
        <title>Complete genome of Arcanobacterium buesumensis sp. nov. strain 2701.</title>
        <authorList>
            <person name="Borowiak M."/>
            <person name="Alssahen M."/>
            <person name="Laemmler C."/>
            <person name="Malorny B."/>
            <person name="Hassan A."/>
            <person name="Prenger-Berninghoff E."/>
            <person name="Ploetz M."/>
            <person name="Abdulmawjood A."/>
        </authorList>
    </citation>
    <scope>NUCLEOTIDE SEQUENCE [LARGE SCALE GENOMIC DNA]</scope>
    <source>
        <strain evidence="13 14">2701</strain>
    </source>
</reference>
<dbReference type="CDD" id="cd06446">
    <property type="entry name" value="Trp-synth_B"/>
    <property type="match status" value="1"/>
</dbReference>
<dbReference type="HAMAP" id="MF_00133">
    <property type="entry name" value="Trp_synth_beta"/>
    <property type="match status" value="1"/>
</dbReference>
<evidence type="ECO:0000256" key="9">
    <source>
        <dbReference type="ARBA" id="ARBA00023239"/>
    </source>
</evidence>
<evidence type="ECO:0000256" key="11">
    <source>
        <dbReference type="HAMAP-Rule" id="MF_00133"/>
    </source>
</evidence>
<evidence type="ECO:0000313" key="13">
    <source>
        <dbReference type="EMBL" id="QJC21262.1"/>
    </source>
</evidence>
<keyword evidence="8 11" id="KW-0057">Aromatic amino acid biosynthesis</keyword>
<dbReference type="NCBIfam" id="TIGR00263">
    <property type="entry name" value="trpB"/>
    <property type="match status" value="1"/>
</dbReference>
<keyword evidence="14" id="KW-1185">Reference proteome</keyword>
<feature type="domain" description="Tryptophan synthase beta chain-like PALP" evidence="12">
    <location>
        <begin position="56"/>
        <end position="375"/>
    </location>
</feature>
<keyword evidence="7 11" id="KW-0663">Pyridoxal phosphate</keyword>
<comment type="pathway">
    <text evidence="2 11">Amino-acid biosynthesis; L-tryptophan biosynthesis; L-tryptophan from chorismate: step 5/5.</text>
</comment>
<dbReference type="PANTHER" id="PTHR48077">
    <property type="entry name" value="TRYPTOPHAN SYNTHASE-RELATED"/>
    <property type="match status" value="1"/>
</dbReference>
<evidence type="ECO:0000256" key="7">
    <source>
        <dbReference type="ARBA" id="ARBA00022898"/>
    </source>
</evidence>